<evidence type="ECO:0000256" key="3">
    <source>
        <dbReference type="ARBA" id="ARBA00022679"/>
    </source>
</evidence>
<dbReference type="Proteomes" id="UP000278475">
    <property type="component" value="Unassembled WGS sequence"/>
</dbReference>
<proteinExistence type="predicted"/>
<dbReference type="InterPro" id="IPR015422">
    <property type="entry name" value="PyrdxlP-dep_Trfase_small"/>
</dbReference>
<protein>
    <recommendedName>
        <fullName evidence="5">Aminotransferase class I/classII large domain-containing protein</fullName>
    </recommendedName>
</protein>
<dbReference type="GO" id="GO:0008483">
    <property type="term" value="F:transaminase activity"/>
    <property type="evidence" value="ECO:0007669"/>
    <property type="project" value="UniProtKB-KW"/>
</dbReference>
<dbReference type="CDD" id="cd00609">
    <property type="entry name" value="AAT_like"/>
    <property type="match status" value="1"/>
</dbReference>
<dbReference type="InterPro" id="IPR004839">
    <property type="entry name" value="Aminotransferase_I/II_large"/>
</dbReference>
<dbReference type="InterPro" id="IPR015421">
    <property type="entry name" value="PyrdxlP-dep_Trfase_major"/>
</dbReference>
<dbReference type="Pfam" id="PF00155">
    <property type="entry name" value="Aminotran_1_2"/>
    <property type="match status" value="1"/>
</dbReference>
<dbReference type="SUPFAM" id="SSF53383">
    <property type="entry name" value="PLP-dependent transferases"/>
    <property type="match status" value="1"/>
</dbReference>
<reference evidence="6 7" key="1">
    <citation type="submission" date="2018-06" db="EMBL/GenBank/DDBJ databases">
        <title>Extensive metabolic versatility and redundancy in microbially diverse, dynamic hydrothermal sediments.</title>
        <authorList>
            <person name="Dombrowski N."/>
            <person name="Teske A."/>
            <person name="Baker B.J."/>
        </authorList>
    </citation>
    <scope>NUCLEOTIDE SEQUENCE [LARGE SCALE GENOMIC DNA]</scope>
    <source>
        <strain evidence="6">B66_G16</strain>
    </source>
</reference>
<dbReference type="PANTHER" id="PTHR42885">
    <property type="entry name" value="HISTIDINOL-PHOSPHATE AMINOTRANSFERASE-RELATED"/>
    <property type="match status" value="1"/>
</dbReference>
<evidence type="ECO:0000256" key="4">
    <source>
        <dbReference type="ARBA" id="ARBA00022898"/>
    </source>
</evidence>
<sequence length="211" mass="23772">MKIEDLVCRGVRALASHKKTEITETYDKMSLFEKAVRMDLNENFLIEEELVKWVLRYVGEHLDPRRYPPAKGIKAIKALSSLTGLDEANLAVGNGADELIERLVNVFVGDDRALVIEPTFEMYEFYITRRGGVKVSCLVNDDLCISADEILRAVNGVKAVFICSPNNPTGIQYDFEEVLRVVENFKGLVVVDEAYVDFAGRSLCERAPDYD</sequence>
<dbReference type="AlphaFoldDB" id="A0A497EK75"/>
<keyword evidence="2" id="KW-0032">Aminotransferase</keyword>
<feature type="non-terminal residue" evidence="6">
    <location>
        <position position="211"/>
    </location>
</feature>
<accession>A0A497EK75</accession>
<evidence type="ECO:0000313" key="7">
    <source>
        <dbReference type="Proteomes" id="UP000278475"/>
    </source>
</evidence>
<comment type="caution">
    <text evidence="6">The sequence shown here is derived from an EMBL/GenBank/DDBJ whole genome shotgun (WGS) entry which is preliminary data.</text>
</comment>
<dbReference type="PANTHER" id="PTHR42885:SF2">
    <property type="entry name" value="HISTIDINOL-PHOSPHATE AMINOTRANSFERASE"/>
    <property type="match status" value="1"/>
</dbReference>
<organism evidence="6 7">
    <name type="scientific">Thermoproteota archaeon</name>
    <dbReference type="NCBI Taxonomy" id="2056631"/>
    <lineage>
        <taxon>Archaea</taxon>
        <taxon>Thermoproteota</taxon>
    </lineage>
</organism>
<dbReference type="InterPro" id="IPR015424">
    <property type="entry name" value="PyrdxlP-dep_Trfase"/>
</dbReference>
<evidence type="ECO:0000313" key="6">
    <source>
        <dbReference type="EMBL" id="RLE46943.1"/>
    </source>
</evidence>
<dbReference type="Gene3D" id="3.90.1150.10">
    <property type="entry name" value="Aspartate Aminotransferase, domain 1"/>
    <property type="match status" value="1"/>
</dbReference>
<keyword evidence="3" id="KW-0808">Transferase</keyword>
<comment type="cofactor">
    <cofactor evidence="1">
        <name>pyridoxal 5'-phosphate</name>
        <dbReference type="ChEBI" id="CHEBI:597326"/>
    </cofactor>
</comment>
<dbReference type="Gene3D" id="3.40.640.10">
    <property type="entry name" value="Type I PLP-dependent aspartate aminotransferase-like (Major domain)"/>
    <property type="match status" value="1"/>
</dbReference>
<feature type="domain" description="Aminotransferase class I/classII large" evidence="5">
    <location>
        <begin position="63"/>
        <end position="202"/>
    </location>
</feature>
<evidence type="ECO:0000256" key="2">
    <source>
        <dbReference type="ARBA" id="ARBA00022576"/>
    </source>
</evidence>
<keyword evidence="4" id="KW-0663">Pyridoxal phosphate</keyword>
<evidence type="ECO:0000259" key="5">
    <source>
        <dbReference type="Pfam" id="PF00155"/>
    </source>
</evidence>
<evidence type="ECO:0000256" key="1">
    <source>
        <dbReference type="ARBA" id="ARBA00001933"/>
    </source>
</evidence>
<gene>
    <name evidence="6" type="ORF">DRJ31_09515</name>
</gene>
<name>A0A497EK75_9CREN</name>
<dbReference type="GO" id="GO:0030170">
    <property type="term" value="F:pyridoxal phosphate binding"/>
    <property type="evidence" value="ECO:0007669"/>
    <property type="project" value="InterPro"/>
</dbReference>
<dbReference type="EMBL" id="QMQV01000159">
    <property type="protein sequence ID" value="RLE46943.1"/>
    <property type="molecule type" value="Genomic_DNA"/>
</dbReference>